<dbReference type="Pfam" id="PF00686">
    <property type="entry name" value="CBM_20"/>
    <property type="match status" value="1"/>
</dbReference>
<evidence type="ECO:0000313" key="3">
    <source>
        <dbReference type="EMBL" id="NMH27924.1"/>
    </source>
</evidence>
<dbReference type="GO" id="GO:2001070">
    <property type="term" value="F:starch binding"/>
    <property type="evidence" value="ECO:0007669"/>
    <property type="project" value="InterPro"/>
</dbReference>
<dbReference type="SUPFAM" id="SSF48452">
    <property type="entry name" value="TPR-like"/>
    <property type="match status" value="1"/>
</dbReference>
<feature type="chain" id="PRO_5038144756" description="CBM20 domain-containing protein" evidence="1">
    <location>
        <begin position="21"/>
        <end position="554"/>
    </location>
</feature>
<dbReference type="PANTHER" id="PTHR48098">
    <property type="entry name" value="ENTEROCHELIN ESTERASE-RELATED"/>
    <property type="match status" value="1"/>
</dbReference>
<keyword evidence="1" id="KW-0732">Signal</keyword>
<sequence length="554" mass="63178">MKIVSFVLFAFMSIVLSAQNKVTLIVDVPNAADEVYITGNQDVLGNWDPKKIKLEASGKTQRMISVPLDFPAEFKFTQGSWESQAVLTSLDDESNLKLLKPADTVRYQIKGWHNSIAFDQRIITSEIRHLKSVYFPSEDRIMKIRLPKNYDSQKKYPVIVALDGYSLFDLIADTSNSLSSNNTIPECIVVGVYHNNRGFETNPNFGMNKEIAENIFNPGSEKLSLFLTKEVMPLLEKDYSVSGYFSLVGHSNTAHFVSRQMLRKHNPFRGIIAMSMYSTPNFIADIDAFLKSPENNGKSYFLAYGKKDFGTEEAPEALLKDNDSFVVSFDAKGYNATHVSLPQSAVIDGLLQLFPAYGNFEDFDQNVLKDRMRLEDYLTSYSKKIKADYGIDVNMQEDTDNLYDCIKEQIVRGADVEKYSEWLAVASKKHTVSHLDMAWDFYRMKSWKQAAENYEAYLNGTELSGLRHHSANVAEVYSALKQPEKAIGFMEKAIVIQPENELFFRHWIANICTENKIEKAKAKKAIAFCRKNFKPNIYFSISDMDELENRLKTY</sequence>
<dbReference type="InterPro" id="IPR013783">
    <property type="entry name" value="Ig-like_fold"/>
</dbReference>
<gene>
    <name evidence="3" type="ORF">G6047_07760</name>
</gene>
<evidence type="ECO:0000259" key="2">
    <source>
        <dbReference type="PROSITE" id="PS51166"/>
    </source>
</evidence>
<dbReference type="Gene3D" id="1.25.40.10">
    <property type="entry name" value="Tetratricopeptide repeat domain"/>
    <property type="match status" value="1"/>
</dbReference>
<dbReference type="RefSeq" id="WP_169527029.1">
    <property type="nucleotide sequence ID" value="NZ_JAAMPU010000103.1"/>
</dbReference>
<dbReference type="AlphaFoldDB" id="A0A972FKX8"/>
<keyword evidence="4" id="KW-1185">Reference proteome</keyword>
<dbReference type="Pfam" id="PF00756">
    <property type="entry name" value="Esterase"/>
    <property type="match status" value="1"/>
</dbReference>
<dbReference type="PANTHER" id="PTHR48098:SF6">
    <property type="entry name" value="FERRI-BACILLIBACTIN ESTERASE BESA"/>
    <property type="match status" value="1"/>
</dbReference>
<dbReference type="InterPro" id="IPR050583">
    <property type="entry name" value="Mycobacterial_A85_antigen"/>
</dbReference>
<organism evidence="3 4">
    <name type="scientific">Flavobacterium silvaticum</name>
    <dbReference type="NCBI Taxonomy" id="1852020"/>
    <lineage>
        <taxon>Bacteria</taxon>
        <taxon>Pseudomonadati</taxon>
        <taxon>Bacteroidota</taxon>
        <taxon>Flavobacteriia</taxon>
        <taxon>Flavobacteriales</taxon>
        <taxon>Flavobacteriaceae</taxon>
        <taxon>Flavobacterium</taxon>
    </lineage>
</organism>
<dbReference type="Proteomes" id="UP000712080">
    <property type="component" value="Unassembled WGS sequence"/>
</dbReference>
<feature type="domain" description="CBM20" evidence="2">
    <location>
        <begin position="14"/>
        <end position="114"/>
    </location>
</feature>
<accession>A0A972FKX8</accession>
<dbReference type="InterPro" id="IPR000801">
    <property type="entry name" value="Esterase-like"/>
</dbReference>
<reference evidence="3" key="1">
    <citation type="submission" date="2020-02" db="EMBL/GenBank/DDBJ databases">
        <title>Flavobacterium sp. genome.</title>
        <authorList>
            <person name="Jung H.S."/>
            <person name="Baek J.H."/>
            <person name="Jeon C.O."/>
        </authorList>
    </citation>
    <scope>NUCLEOTIDE SEQUENCE</scope>
    <source>
        <strain evidence="3">SE-s28</strain>
    </source>
</reference>
<dbReference type="InterPro" id="IPR011990">
    <property type="entry name" value="TPR-like_helical_dom_sf"/>
</dbReference>
<evidence type="ECO:0000313" key="4">
    <source>
        <dbReference type="Proteomes" id="UP000712080"/>
    </source>
</evidence>
<name>A0A972FKX8_9FLAO</name>
<dbReference type="EMBL" id="JAAMPU010000103">
    <property type="protein sequence ID" value="NMH27924.1"/>
    <property type="molecule type" value="Genomic_DNA"/>
</dbReference>
<dbReference type="SMART" id="SM01065">
    <property type="entry name" value="CBM_2"/>
    <property type="match status" value="1"/>
</dbReference>
<dbReference type="Gene3D" id="2.60.40.10">
    <property type="entry name" value="Immunoglobulins"/>
    <property type="match status" value="1"/>
</dbReference>
<proteinExistence type="predicted"/>
<dbReference type="SUPFAM" id="SSF53474">
    <property type="entry name" value="alpha/beta-Hydrolases"/>
    <property type="match status" value="1"/>
</dbReference>
<evidence type="ECO:0000256" key="1">
    <source>
        <dbReference type="SAM" id="SignalP"/>
    </source>
</evidence>
<dbReference type="InterPro" id="IPR029058">
    <property type="entry name" value="AB_hydrolase_fold"/>
</dbReference>
<protein>
    <recommendedName>
        <fullName evidence="2">CBM20 domain-containing protein</fullName>
    </recommendedName>
</protein>
<dbReference type="InterPro" id="IPR002044">
    <property type="entry name" value="CBM20"/>
</dbReference>
<feature type="signal peptide" evidence="1">
    <location>
        <begin position="1"/>
        <end position="20"/>
    </location>
</feature>
<dbReference type="InterPro" id="IPR013784">
    <property type="entry name" value="Carb-bd-like_fold"/>
</dbReference>
<dbReference type="PROSITE" id="PS51166">
    <property type="entry name" value="CBM20"/>
    <property type="match status" value="1"/>
</dbReference>
<dbReference type="Gene3D" id="3.40.50.1820">
    <property type="entry name" value="alpha/beta hydrolase"/>
    <property type="match status" value="1"/>
</dbReference>
<dbReference type="SUPFAM" id="SSF49452">
    <property type="entry name" value="Starch-binding domain-like"/>
    <property type="match status" value="1"/>
</dbReference>
<comment type="caution">
    <text evidence="3">The sequence shown here is derived from an EMBL/GenBank/DDBJ whole genome shotgun (WGS) entry which is preliminary data.</text>
</comment>